<evidence type="ECO:0000256" key="8">
    <source>
        <dbReference type="ARBA" id="ARBA00049417"/>
    </source>
</evidence>
<proteinExistence type="inferred from homology"/>
<dbReference type="InterPro" id="IPR004617">
    <property type="entry name" value="ApaH"/>
</dbReference>
<dbReference type="NCBIfam" id="TIGR00668">
    <property type="entry name" value="apaH"/>
    <property type="match status" value="1"/>
</dbReference>
<evidence type="ECO:0000313" key="10">
    <source>
        <dbReference type="EMBL" id="QDC44759.1"/>
    </source>
</evidence>
<evidence type="ECO:0000256" key="4">
    <source>
        <dbReference type="ARBA" id="ARBA00022801"/>
    </source>
</evidence>
<comment type="function">
    <text evidence="1">Hydrolyzes diadenosine 5',5'''-P1,P4-tetraphosphate to yield ADP.</text>
</comment>
<dbReference type="KEGG" id="mmec:FIU01_09650"/>
<evidence type="ECO:0000313" key="11">
    <source>
        <dbReference type="Proteomes" id="UP000311008"/>
    </source>
</evidence>
<dbReference type="EC" id="3.6.1.41" evidence="3"/>
<organism evidence="10 11">
    <name type="scientific">Methylophilus medardicus</name>
    <dbReference type="NCBI Taxonomy" id="2588534"/>
    <lineage>
        <taxon>Bacteria</taxon>
        <taxon>Pseudomonadati</taxon>
        <taxon>Pseudomonadota</taxon>
        <taxon>Betaproteobacteria</taxon>
        <taxon>Nitrosomonadales</taxon>
        <taxon>Methylophilaceae</taxon>
        <taxon>Methylophilus</taxon>
    </lineage>
</organism>
<keyword evidence="11" id="KW-1185">Reference proteome</keyword>
<evidence type="ECO:0000256" key="6">
    <source>
        <dbReference type="ARBA" id="ARBA00032248"/>
    </source>
</evidence>
<protein>
    <recommendedName>
        <fullName evidence="3">bis(5'-nucleosyl)-tetraphosphatase (symmetrical)</fullName>
        <ecNumber evidence="3">3.6.1.41</ecNumber>
    </recommendedName>
    <alternativeName>
        <fullName evidence="6">Ap4A hydrolase</fullName>
    </alternativeName>
    <alternativeName>
        <fullName evidence="5">Diadenosine 5',5'''-P1,P4-tetraphosphate pyrophosphohydrolase</fullName>
    </alternativeName>
    <alternativeName>
        <fullName evidence="7">Diadenosine tetraphosphatase</fullName>
    </alternativeName>
</protein>
<dbReference type="EMBL" id="CP040946">
    <property type="protein sequence ID" value="QDC44759.1"/>
    <property type="molecule type" value="Genomic_DNA"/>
</dbReference>
<evidence type="ECO:0000256" key="1">
    <source>
        <dbReference type="ARBA" id="ARBA00003413"/>
    </source>
</evidence>
<dbReference type="Proteomes" id="UP000311008">
    <property type="component" value="Chromosome"/>
</dbReference>
<dbReference type="Gene3D" id="3.60.21.10">
    <property type="match status" value="1"/>
</dbReference>
<dbReference type="InterPro" id="IPR029052">
    <property type="entry name" value="Metallo-depent_PP-like"/>
</dbReference>
<evidence type="ECO:0000256" key="5">
    <source>
        <dbReference type="ARBA" id="ARBA00031248"/>
    </source>
</evidence>
<dbReference type="CDD" id="cd07422">
    <property type="entry name" value="MPP_ApaH"/>
    <property type="match status" value="1"/>
</dbReference>
<reference evidence="11" key="1">
    <citation type="journal article" date="2019" name="ISME J.">
        <title>Evolution in action: habitat transition from sediment to the pelagial leads to genome streamlining in Methylophilaceae.</title>
        <authorList>
            <person name="Salcher M."/>
            <person name="Schaefle D."/>
            <person name="Kaspar M."/>
            <person name="Neuenschwander S.M."/>
            <person name="Ghai R."/>
        </authorList>
    </citation>
    <scope>NUCLEOTIDE SEQUENCE [LARGE SCALE GENOMIC DNA]</scope>
    <source>
        <strain evidence="11">MMS-M-51</strain>
    </source>
</reference>
<dbReference type="AlphaFoldDB" id="A0A5B8CU41"/>
<evidence type="ECO:0000256" key="3">
    <source>
        <dbReference type="ARBA" id="ARBA00012506"/>
    </source>
</evidence>
<dbReference type="RefSeq" id="WP_140004089.1">
    <property type="nucleotide sequence ID" value="NZ_CP040946.1"/>
</dbReference>
<keyword evidence="4 10" id="KW-0378">Hydrolase</keyword>
<dbReference type="PANTHER" id="PTHR40942:SF4">
    <property type="entry name" value="CYTOCHROME C5"/>
    <property type="match status" value="1"/>
</dbReference>
<dbReference type="Pfam" id="PF00149">
    <property type="entry name" value="Metallophos"/>
    <property type="match status" value="1"/>
</dbReference>
<dbReference type="InterPro" id="IPR004843">
    <property type="entry name" value="Calcineurin-like_PHP"/>
</dbReference>
<evidence type="ECO:0000256" key="7">
    <source>
        <dbReference type="ARBA" id="ARBA00033210"/>
    </source>
</evidence>
<dbReference type="PANTHER" id="PTHR40942">
    <property type="match status" value="1"/>
</dbReference>
<gene>
    <name evidence="10" type="ORF">FIU01_09650</name>
</gene>
<sequence length="279" mass="31447">MARYAIGDIQGCYHSLMHLLERLDFQPGQDTLWLVGDLINRGTGSLAVLRWLYAHQDQVRIVLGNHDLHAIAVAHSIRPPHRFDTLAALFAAEDSRQLLDWLRQQPLMLLENDFAMLHAGLYPQWTLAQARQLAAEVETVLQSPDYVEFLQQMYGNHPVGWDDDLRGVDRLRAITNALTRMRLLDDSGAMEFAFKGEVADIPVGYYPWFKHPARQSAHDPQTILFGHWSALGLYQGQGVVGLDTGCLWGRQLTAYCLETGDFTQVPLDARDRPSGTVGE</sequence>
<dbReference type="NCBIfam" id="NF001204">
    <property type="entry name" value="PRK00166.1"/>
    <property type="match status" value="1"/>
</dbReference>
<dbReference type="GO" id="GO:0008803">
    <property type="term" value="F:bis(5'-nucleosyl)-tetraphosphatase (symmetrical) activity"/>
    <property type="evidence" value="ECO:0007669"/>
    <property type="project" value="UniProtKB-EC"/>
</dbReference>
<dbReference type="PIRSF" id="PIRSF000903">
    <property type="entry name" value="B5n-ttraPtase_sm"/>
    <property type="match status" value="1"/>
</dbReference>
<accession>A0A5B8CU41</accession>
<comment type="catalytic activity">
    <reaction evidence="8">
        <text>P(1),P(4)-bis(5'-adenosyl) tetraphosphate + H2O = 2 ADP + 2 H(+)</text>
        <dbReference type="Rhea" id="RHEA:24252"/>
        <dbReference type="ChEBI" id="CHEBI:15377"/>
        <dbReference type="ChEBI" id="CHEBI:15378"/>
        <dbReference type="ChEBI" id="CHEBI:58141"/>
        <dbReference type="ChEBI" id="CHEBI:456216"/>
        <dbReference type="EC" id="3.6.1.41"/>
    </reaction>
</comment>
<dbReference type="SUPFAM" id="SSF56300">
    <property type="entry name" value="Metallo-dependent phosphatases"/>
    <property type="match status" value="1"/>
</dbReference>
<name>A0A5B8CU41_9PROT</name>
<dbReference type="OrthoDB" id="9807890at2"/>
<evidence type="ECO:0000259" key="9">
    <source>
        <dbReference type="Pfam" id="PF00149"/>
    </source>
</evidence>
<comment type="similarity">
    <text evidence="2">Belongs to the Ap4A hydrolase family.</text>
</comment>
<feature type="domain" description="Calcineurin-like phosphoesterase" evidence="9">
    <location>
        <begin position="5"/>
        <end position="152"/>
    </location>
</feature>
<evidence type="ECO:0000256" key="2">
    <source>
        <dbReference type="ARBA" id="ARBA00005419"/>
    </source>
</evidence>